<dbReference type="Proteomes" id="UP001230654">
    <property type="component" value="Unassembled WGS sequence"/>
</dbReference>
<evidence type="ECO:0000256" key="1">
    <source>
        <dbReference type="SAM" id="MobiDB-lite"/>
    </source>
</evidence>
<organism evidence="2 3">
    <name type="scientific">Streptomyces rishiriensis</name>
    <dbReference type="NCBI Taxonomy" id="68264"/>
    <lineage>
        <taxon>Bacteria</taxon>
        <taxon>Bacillati</taxon>
        <taxon>Actinomycetota</taxon>
        <taxon>Actinomycetes</taxon>
        <taxon>Kitasatosporales</taxon>
        <taxon>Streptomycetaceae</taxon>
        <taxon>Streptomyces</taxon>
    </lineage>
</organism>
<dbReference type="EMBL" id="JAUSWV010000002">
    <property type="protein sequence ID" value="MDQ0584067.1"/>
    <property type="molecule type" value="Genomic_DNA"/>
</dbReference>
<reference evidence="2 3" key="1">
    <citation type="submission" date="2023-07" db="EMBL/GenBank/DDBJ databases">
        <title>Comparative genomics of wheat-associated soil bacteria to identify genetic determinants of phenazine resistance.</title>
        <authorList>
            <person name="Mouncey N."/>
        </authorList>
    </citation>
    <scope>NUCLEOTIDE SEQUENCE [LARGE SCALE GENOMIC DNA]</scope>
    <source>
        <strain evidence="2 3">B2I6</strain>
    </source>
</reference>
<protein>
    <submittedName>
        <fullName evidence="2">Uncharacterized protein</fullName>
    </submittedName>
</protein>
<feature type="region of interest" description="Disordered" evidence="1">
    <location>
        <begin position="126"/>
        <end position="147"/>
    </location>
</feature>
<sequence length="147" mass="15675">MEAVAQETVVRHHDQRAGVAVQGRLDLFDQGGSQVVRRLVEQEQIQWAGRHKPGQFELAALSDGQVPYGNSEVGGVEQAERKERVGMLVGLPRPVGGECREQRSGIEGVVGSALLTQGRAAAVAFAGRQASRRSGRPATARVPSRAA</sequence>
<keyword evidence="3" id="KW-1185">Reference proteome</keyword>
<name>A0ABU0NZX0_STRRH</name>
<accession>A0ABU0NZX0</accession>
<proteinExistence type="predicted"/>
<comment type="caution">
    <text evidence="2">The sequence shown here is derived from an EMBL/GenBank/DDBJ whole genome shotgun (WGS) entry which is preliminary data.</text>
</comment>
<gene>
    <name evidence="2" type="ORF">QF030_006245</name>
</gene>
<evidence type="ECO:0000313" key="2">
    <source>
        <dbReference type="EMBL" id="MDQ0584067.1"/>
    </source>
</evidence>
<evidence type="ECO:0000313" key="3">
    <source>
        <dbReference type="Proteomes" id="UP001230654"/>
    </source>
</evidence>